<dbReference type="STRING" id="758825.SAMN02982985_02573"/>
<evidence type="ECO:0000313" key="2">
    <source>
        <dbReference type="EMBL" id="SFM05680.1"/>
    </source>
</evidence>
<protein>
    <submittedName>
        <fullName evidence="2">Uncharacterized protein</fullName>
    </submittedName>
</protein>
<evidence type="ECO:0000256" key="1">
    <source>
        <dbReference type="SAM" id="SignalP"/>
    </source>
</evidence>
<keyword evidence="3" id="KW-1185">Reference proteome</keyword>
<dbReference type="AlphaFoldDB" id="A0A1I4MRH9"/>
<keyword evidence="1" id="KW-0732">Signal</keyword>
<gene>
    <name evidence="2" type="ORF">SAMN02982985_02573</name>
</gene>
<dbReference type="EMBL" id="FOTW01000011">
    <property type="protein sequence ID" value="SFM05680.1"/>
    <property type="molecule type" value="Genomic_DNA"/>
</dbReference>
<dbReference type="Proteomes" id="UP000199470">
    <property type="component" value="Unassembled WGS sequence"/>
</dbReference>
<dbReference type="RefSeq" id="WP_174900516.1">
    <property type="nucleotide sequence ID" value="NZ_FOTW01000011.1"/>
</dbReference>
<feature type="chain" id="PRO_5011635976" evidence="1">
    <location>
        <begin position="25"/>
        <end position="49"/>
    </location>
</feature>
<evidence type="ECO:0000313" key="3">
    <source>
        <dbReference type="Proteomes" id="UP000199470"/>
    </source>
</evidence>
<name>A0A1I4MRH9_9BURK</name>
<organism evidence="2 3">
    <name type="scientific">Rugamonas rubra</name>
    <dbReference type="NCBI Taxonomy" id="758825"/>
    <lineage>
        <taxon>Bacteria</taxon>
        <taxon>Pseudomonadati</taxon>
        <taxon>Pseudomonadota</taxon>
        <taxon>Betaproteobacteria</taxon>
        <taxon>Burkholderiales</taxon>
        <taxon>Oxalobacteraceae</taxon>
        <taxon>Telluria group</taxon>
        <taxon>Rugamonas</taxon>
    </lineage>
</organism>
<proteinExistence type="predicted"/>
<sequence length="49" mass="5267">MPPVRLAAALTLAFASLAALPMHAAAQNDNVCINCFEQRWIYFGGDLSS</sequence>
<feature type="signal peptide" evidence="1">
    <location>
        <begin position="1"/>
        <end position="24"/>
    </location>
</feature>
<accession>A0A1I4MRH9</accession>
<reference evidence="2 3" key="1">
    <citation type="submission" date="2016-10" db="EMBL/GenBank/DDBJ databases">
        <authorList>
            <person name="de Groot N.N."/>
        </authorList>
    </citation>
    <scope>NUCLEOTIDE SEQUENCE [LARGE SCALE GENOMIC DNA]</scope>
    <source>
        <strain evidence="2 3">ATCC 43154</strain>
    </source>
</reference>